<organism evidence="1 2">
    <name type="scientific">Scleroderma citrinum Foug A</name>
    <dbReference type="NCBI Taxonomy" id="1036808"/>
    <lineage>
        <taxon>Eukaryota</taxon>
        <taxon>Fungi</taxon>
        <taxon>Dikarya</taxon>
        <taxon>Basidiomycota</taxon>
        <taxon>Agaricomycotina</taxon>
        <taxon>Agaricomycetes</taxon>
        <taxon>Agaricomycetidae</taxon>
        <taxon>Boletales</taxon>
        <taxon>Sclerodermatineae</taxon>
        <taxon>Sclerodermataceae</taxon>
        <taxon>Scleroderma</taxon>
    </lineage>
</organism>
<protein>
    <submittedName>
        <fullName evidence="1">Uncharacterized protein</fullName>
    </submittedName>
</protein>
<proteinExistence type="predicted"/>
<keyword evidence="2" id="KW-1185">Reference proteome</keyword>
<name>A0A0C3E819_9AGAM</name>
<dbReference type="AlphaFoldDB" id="A0A0C3E819"/>
<accession>A0A0C3E819</accession>
<sequence>MGMGCTIRHVILPKKRMSHQYTLVLWDIYRIACKHHSLRLLWAVFISAFIRPVTPVHPSLVFVITNIAMCCTYKRPQRDTCVTFAGQCHGLDDKAFIPTVVSVSAYFTPTPFCIALISASISDGRLAAGDIYHLMTHLNAIHRDAMVCICAQCSLSVA</sequence>
<gene>
    <name evidence="1" type="ORF">SCLCIDRAFT_658181</name>
</gene>
<reference evidence="2" key="2">
    <citation type="submission" date="2015-01" db="EMBL/GenBank/DDBJ databases">
        <title>Evolutionary Origins and Diversification of the Mycorrhizal Mutualists.</title>
        <authorList>
            <consortium name="DOE Joint Genome Institute"/>
            <consortium name="Mycorrhizal Genomics Consortium"/>
            <person name="Kohler A."/>
            <person name="Kuo A."/>
            <person name="Nagy L.G."/>
            <person name="Floudas D."/>
            <person name="Copeland A."/>
            <person name="Barry K.W."/>
            <person name="Cichocki N."/>
            <person name="Veneault-Fourrey C."/>
            <person name="LaButti K."/>
            <person name="Lindquist E.A."/>
            <person name="Lipzen A."/>
            <person name="Lundell T."/>
            <person name="Morin E."/>
            <person name="Murat C."/>
            <person name="Riley R."/>
            <person name="Ohm R."/>
            <person name="Sun H."/>
            <person name="Tunlid A."/>
            <person name="Henrissat B."/>
            <person name="Grigoriev I.V."/>
            <person name="Hibbett D.S."/>
            <person name="Martin F."/>
        </authorList>
    </citation>
    <scope>NUCLEOTIDE SEQUENCE [LARGE SCALE GENOMIC DNA]</scope>
    <source>
        <strain evidence="2">Foug A</strain>
    </source>
</reference>
<evidence type="ECO:0000313" key="1">
    <source>
        <dbReference type="EMBL" id="KIM64116.1"/>
    </source>
</evidence>
<dbReference type="EMBL" id="KN822030">
    <property type="protein sequence ID" value="KIM64116.1"/>
    <property type="molecule type" value="Genomic_DNA"/>
</dbReference>
<reference evidence="1 2" key="1">
    <citation type="submission" date="2014-04" db="EMBL/GenBank/DDBJ databases">
        <authorList>
            <consortium name="DOE Joint Genome Institute"/>
            <person name="Kuo A."/>
            <person name="Kohler A."/>
            <person name="Nagy L.G."/>
            <person name="Floudas D."/>
            <person name="Copeland A."/>
            <person name="Barry K.W."/>
            <person name="Cichocki N."/>
            <person name="Veneault-Fourrey C."/>
            <person name="LaButti K."/>
            <person name="Lindquist E.A."/>
            <person name="Lipzen A."/>
            <person name="Lundell T."/>
            <person name="Morin E."/>
            <person name="Murat C."/>
            <person name="Sun H."/>
            <person name="Tunlid A."/>
            <person name="Henrissat B."/>
            <person name="Grigoriev I.V."/>
            <person name="Hibbett D.S."/>
            <person name="Martin F."/>
            <person name="Nordberg H.P."/>
            <person name="Cantor M.N."/>
            <person name="Hua S.X."/>
        </authorList>
    </citation>
    <scope>NUCLEOTIDE SEQUENCE [LARGE SCALE GENOMIC DNA]</scope>
    <source>
        <strain evidence="1 2">Foug A</strain>
    </source>
</reference>
<dbReference type="InParanoid" id="A0A0C3E819"/>
<dbReference type="Proteomes" id="UP000053989">
    <property type="component" value="Unassembled WGS sequence"/>
</dbReference>
<dbReference type="HOGENOM" id="CLU_1670431_0_0_1"/>
<evidence type="ECO:0000313" key="2">
    <source>
        <dbReference type="Proteomes" id="UP000053989"/>
    </source>
</evidence>